<sequence length="99" mass="10138">MSSFSLGCRAVSFGSSLCNVSEFIENDTLKKTMDVAGTAAMGWGMVEMVVGLCSGNALMAAKGASNLVPAVASVNLSNVGDTLVDVGYTVAESIFSLFD</sequence>
<reference evidence="1" key="1">
    <citation type="journal article" date="2021" name="Proc. Natl. Acad. Sci. U.S.A.">
        <title>A Catalog of Tens of Thousands of Viruses from Human Metagenomes Reveals Hidden Associations with Chronic Diseases.</title>
        <authorList>
            <person name="Tisza M.J."/>
            <person name="Buck C.B."/>
        </authorList>
    </citation>
    <scope>NUCLEOTIDE SEQUENCE</scope>
    <source>
        <strain evidence="1">CtLnO19</strain>
    </source>
</reference>
<accession>A0A8S5P2F1</accession>
<proteinExistence type="predicted"/>
<evidence type="ECO:0000313" key="1">
    <source>
        <dbReference type="EMBL" id="DAE00420.1"/>
    </source>
</evidence>
<protein>
    <submittedName>
        <fullName evidence="1">Uncharacterized protein</fullName>
    </submittedName>
</protein>
<organism evidence="1">
    <name type="scientific">Myoviridae sp. ctLnO19</name>
    <dbReference type="NCBI Taxonomy" id="2825085"/>
    <lineage>
        <taxon>Viruses</taxon>
        <taxon>Duplodnaviria</taxon>
        <taxon>Heunggongvirae</taxon>
        <taxon>Uroviricota</taxon>
        <taxon>Caudoviricetes</taxon>
    </lineage>
</organism>
<dbReference type="EMBL" id="BK015301">
    <property type="protein sequence ID" value="DAE00420.1"/>
    <property type="molecule type" value="Genomic_DNA"/>
</dbReference>
<name>A0A8S5P2F1_9CAUD</name>